<keyword evidence="3" id="KW-0255">Endonuclease</keyword>
<organism evidence="3 4">
    <name type="scientific">Streptomyces buecherae</name>
    <dbReference type="NCBI Taxonomy" id="2763006"/>
    <lineage>
        <taxon>Bacteria</taxon>
        <taxon>Bacillati</taxon>
        <taxon>Actinomycetota</taxon>
        <taxon>Actinomycetes</taxon>
        <taxon>Kitasatosporales</taxon>
        <taxon>Streptomycetaceae</taxon>
        <taxon>Streptomyces</taxon>
    </lineage>
</organism>
<dbReference type="PANTHER" id="PTHR41349:SF1">
    <property type="entry name" value="PROTEIN CBG08683"/>
    <property type="match status" value="1"/>
</dbReference>
<dbReference type="GO" id="GO:0004519">
    <property type="term" value="F:endonuclease activity"/>
    <property type="evidence" value="ECO:0007669"/>
    <property type="project" value="UniProtKB-KW"/>
</dbReference>
<keyword evidence="3" id="KW-0540">Nuclease</keyword>
<evidence type="ECO:0000313" key="3">
    <source>
        <dbReference type="EMBL" id="QKW48761.1"/>
    </source>
</evidence>
<dbReference type="Pfam" id="PF03372">
    <property type="entry name" value="Exo_endo_phos"/>
    <property type="match status" value="1"/>
</dbReference>
<dbReference type="SUPFAM" id="SSF56219">
    <property type="entry name" value="DNase I-like"/>
    <property type="match status" value="1"/>
</dbReference>
<dbReference type="InterPro" id="IPR036691">
    <property type="entry name" value="Endo/exonu/phosph_ase_sf"/>
</dbReference>
<feature type="region of interest" description="Disordered" evidence="1">
    <location>
        <begin position="1"/>
        <end position="20"/>
    </location>
</feature>
<dbReference type="GO" id="GO:0004527">
    <property type="term" value="F:exonuclease activity"/>
    <property type="evidence" value="ECO:0007669"/>
    <property type="project" value="UniProtKB-KW"/>
</dbReference>
<dbReference type="AlphaFoldDB" id="A0A7H8N331"/>
<reference evidence="3 4" key="1">
    <citation type="submission" date="2020-06" db="EMBL/GenBank/DDBJ databases">
        <title>Genome mining for natural products.</title>
        <authorList>
            <person name="Zhang B."/>
            <person name="Shi J."/>
            <person name="Ge H."/>
        </authorList>
    </citation>
    <scope>NUCLEOTIDE SEQUENCE [LARGE SCALE GENOMIC DNA]</scope>
    <source>
        <strain evidence="3 4">NA00687</strain>
    </source>
</reference>
<protein>
    <submittedName>
        <fullName evidence="3">Endonuclease/exonuclease/phosphatase family protein</fullName>
    </submittedName>
</protein>
<evidence type="ECO:0000313" key="4">
    <source>
        <dbReference type="Proteomes" id="UP000509303"/>
    </source>
</evidence>
<dbReference type="Gene3D" id="3.60.10.10">
    <property type="entry name" value="Endonuclease/exonuclease/phosphatase"/>
    <property type="match status" value="1"/>
</dbReference>
<keyword evidence="3" id="KW-0378">Hydrolase</keyword>
<dbReference type="RefSeq" id="WP_176160493.1">
    <property type="nucleotide sequence ID" value="NZ_CP054929.1"/>
</dbReference>
<dbReference type="EMBL" id="CP054929">
    <property type="protein sequence ID" value="QKW48761.1"/>
    <property type="molecule type" value="Genomic_DNA"/>
</dbReference>
<feature type="domain" description="Endonuclease/exonuclease/phosphatase" evidence="2">
    <location>
        <begin position="47"/>
        <end position="353"/>
    </location>
</feature>
<keyword evidence="4" id="KW-1185">Reference proteome</keyword>
<sequence>MVEQHESLGTTTGAAVGAEVPVRGATEAAPRDAWQHDGFSHRDLKVMQFNIWLGGSQVEGGRAGIADTVAAVEPDVVTLSESNEERVNHLLEDLAKRGLTYFGEDNPVDPAVISRWPIMEHVSFPSWSKVVISADGVEIAVYSGHLEYRYYVTYLPRGYGGGTPPPLPTHEYGWKKIPTGPLTDAELIMRLNAASGRTQVTEGVLADAARERFRRRLTLLAGDFNEPSHQDWDHRTRHLFDHHGTEVAWSTTKAIADAGFRDSYRQIHPDPVRTPGFTWPSDNPGADISQLTWAADADERDRIDFVFSYPDERLQLLDSILVGPSSTIVRSKRVQESGEDRFWRPTWTWPTDHKAVLSTFRVATR</sequence>
<dbReference type="InterPro" id="IPR005135">
    <property type="entry name" value="Endo/exonuclease/phosphatase"/>
</dbReference>
<dbReference type="Proteomes" id="UP000509303">
    <property type="component" value="Chromosome"/>
</dbReference>
<accession>A0A7H8N331</accession>
<name>A0A7H8N331_9ACTN</name>
<evidence type="ECO:0000256" key="1">
    <source>
        <dbReference type="SAM" id="MobiDB-lite"/>
    </source>
</evidence>
<keyword evidence="3" id="KW-0269">Exonuclease</keyword>
<proteinExistence type="predicted"/>
<gene>
    <name evidence="3" type="ORF">HUT08_03455</name>
</gene>
<dbReference type="PANTHER" id="PTHR41349">
    <property type="match status" value="1"/>
</dbReference>
<evidence type="ECO:0000259" key="2">
    <source>
        <dbReference type="Pfam" id="PF03372"/>
    </source>
</evidence>